<proteinExistence type="predicted"/>
<keyword evidence="2" id="KW-1185">Reference proteome</keyword>
<dbReference type="NCBIfam" id="NF041512">
    <property type="entry name" value="PA2817_fam"/>
    <property type="match status" value="1"/>
</dbReference>
<dbReference type="AlphaFoldDB" id="A0A4R2KV83"/>
<dbReference type="EMBL" id="SLWX01000002">
    <property type="protein sequence ID" value="TCO77834.1"/>
    <property type="molecule type" value="Genomic_DNA"/>
</dbReference>
<evidence type="ECO:0000313" key="2">
    <source>
        <dbReference type="Proteomes" id="UP000294980"/>
    </source>
</evidence>
<reference evidence="1 2" key="1">
    <citation type="submission" date="2019-03" db="EMBL/GenBank/DDBJ databases">
        <title>Genomic Encyclopedia of Type Strains, Phase IV (KMG-IV): sequencing the most valuable type-strain genomes for metagenomic binning, comparative biology and taxonomic classification.</title>
        <authorList>
            <person name="Goeker M."/>
        </authorList>
    </citation>
    <scope>NUCLEOTIDE SEQUENCE [LARGE SCALE GENOMIC DNA]</scope>
    <source>
        <strain evidence="1 2">DSM 23344</strain>
    </source>
</reference>
<accession>A0A4R2KV83</accession>
<gene>
    <name evidence="1" type="ORF">EV688_102293</name>
</gene>
<dbReference type="InterPro" id="IPR048156">
    <property type="entry name" value="PA2817-like"/>
</dbReference>
<dbReference type="RefSeq" id="WP_205686458.1">
    <property type="nucleotide sequence ID" value="NZ_QQSW01000001.1"/>
</dbReference>
<protein>
    <recommendedName>
        <fullName evidence="3">Dehydrogenase</fullName>
    </recommendedName>
</protein>
<evidence type="ECO:0008006" key="3">
    <source>
        <dbReference type="Google" id="ProtNLM"/>
    </source>
</evidence>
<sequence length="105" mass="12108">MNDSDYREYCLGLLSSFADDFTTRTRELPANDSLRELAMDFAAIAGGERDRYLEGPALVSRLFTTYPDFAPTFPRELLWFFGGECLHYMPDEEIAEFEQRFADNA</sequence>
<name>A0A4R2KV83_9GAMM</name>
<dbReference type="Proteomes" id="UP000294980">
    <property type="component" value="Unassembled WGS sequence"/>
</dbReference>
<comment type="caution">
    <text evidence="1">The sequence shown here is derived from an EMBL/GenBank/DDBJ whole genome shotgun (WGS) entry which is preliminary data.</text>
</comment>
<evidence type="ECO:0000313" key="1">
    <source>
        <dbReference type="EMBL" id="TCO77834.1"/>
    </source>
</evidence>
<organism evidence="1 2">
    <name type="scientific">Chromatocurvus halotolerans</name>
    <dbReference type="NCBI Taxonomy" id="1132028"/>
    <lineage>
        <taxon>Bacteria</taxon>
        <taxon>Pseudomonadati</taxon>
        <taxon>Pseudomonadota</taxon>
        <taxon>Gammaproteobacteria</taxon>
        <taxon>Cellvibrionales</taxon>
        <taxon>Halieaceae</taxon>
        <taxon>Chromatocurvus</taxon>
    </lineage>
</organism>